<dbReference type="Pfam" id="PF09788">
    <property type="entry name" value="Tmemb_55A"/>
    <property type="match status" value="1"/>
</dbReference>
<dbReference type="PANTHER" id="PTHR21014">
    <property type="entry name" value="PHOSPHATIDYLINOSITOL-4,5-BISPHOSPHATE 4-PHOSPHATASE"/>
    <property type="match status" value="1"/>
</dbReference>
<dbReference type="GO" id="GO:0046856">
    <property type="term" value="P:phosphatidylinositol dephosphorylation"/>
    <property type="evidence" value="ECO:0007669"/>
    <property type="project" value="InterPro"/>
</dbReference>
<dbReference type="PANTHER" id="PTHR21014:SF6">
    <property type="entry name" value="PHOSPHATIDYLINOSITOL-4,5-BISPHOSPHATE 4-PHOSPHATASE"/>
    <property type="match status" value="1"/>
</dbReference>
<keyword evidence="5 11" id="KW-0812">Transmembrane</keyword>
<feature type="transmembrane region" description="Helical" evidence="11">
    <location>
        <begin position="184"/>
        <end position="206"/>
    </location>
</feature>
<dbReference type="EMBL" id="GGYP01000699">
    <property type="protein sequence ID" value="MDE45470.1"/>
    <property type="molecule type" value="Transcribed_RNA"/>
</dbReference>
<evidence type="ECO:0000313" key="12">
    <source>
        <dbReference type="EMBL" id="MDE45470.1"/>
    </source>
</evidence>
<comment type="subcellular location">
    <subcellularLocation>
        <location evidence="2 11">Late endosome membrane</location>
        <topology evidence="2 11">Multi-pass membrane protein</topology>
    </subcellularLocation>
    <subcellularLocation>
        <location evidence="3 11">Lysosome membrane</location>
        <topology evidence="3 11">Multi-pass membrane protein</topology>
    </subcellularLocation>
</comment>
<dbReference type="GO" id="GO:0031902">
    <property type="term" value="C:late endosome membrane"/>
    <property type="evidence" value="ECO:0007669"/>
    <property type="project" value="UniProtKB-SubCell"/>
</dbReference>
<dbReference type="GO" id="GO:0030670">
    <property type="term" value="C:phagocytic vesicle membrane"/>
    <property type="evidence" value="ECO:0007669"/>
    <property type="project" value="TreeGrafter"/>
</dbReference>
<reference evidence="12" key="1">
    <citation type="submission" date="2018-10" db="EMBL/GenBank/DDBJ databases">
        <title>Transcriptome assembly of Aceria tosichella (Wheat curl mite) Type 2.</title>
        <authorList>
            <person name="Scully E.D."/>
            <person name="Geib S.M."/>
            <person name="Palmer N.A."/>
            <person name="Gupta A.K."/>
            <person name="Sarath G."/>
            <person name="Tatineni S."/>
        </authorList>
    </citation>
    <scope>NUCLEOTIDE SEQUENCE</scope>
    <source>
        <strain evidence="12">LincolnNE</strain>
    </source>
</reference>
<evidence type="ECO:0000256" key="9">
    <source>
        <dbReference type="ARBA" id="ARBA00023136"/>
    </source>
</evidence>
<evidence type="ECO:0000256" key="1">
    <source>
        <dbReference type="ARBA" id="ARBA00001261"/>
    </source>
</evidence>
<dbReference type="GO" id="GO:0005765">
    <property type="term" value="C:lysosomal membrane"/>
    <property type="evidence" value="ECO:0007669"/>
    <property type="project" value="UniProtKB-SubCell"/>
</dbReference>
<evidence type="ECO:0000256" key="2">
    <source>
        <dbReference type="ARBA" id="ARBA00004107"/>
    </source>
</evidence>
<evidence type="ECO:0000256" key="10">
    <source>
        <dbReference type="ARBA" id="ARBA00023228"/>
    </source>
</evidence>
<sequence>MSTNMNSGDEEPSPDLIVQCRVCGSMIDISNKRDQHVVKCEYCNEATPIRSPPPGQKYIRCPCNCLLICRSTAQRISCPRPSCHKIIVLYSPTEKNTPNQNDISPVPGMCQVNCGHCNEAFLFNSLVNQLARCPHCEKKSSVGREFARARGLIFAFLAVVALILAIVVTIVTHHPVSDGKKGWIALYAILYLASIYFFFRSVYFLTMKNSLIIENRS</sequence>
<gene>
    <name evidence="12" type="primary">TMEM55B</name>
    <name evidence="12" type="ORF">g.5939</name>
</gene>
<protein>
    <recommendedName>
        <fullName evidence="4 11">Phosphatidylinositol-4,5-bisphosphate 4-phosphatase</fullName>
        <ecNumber evidence="4 11">3.1.3.78</ecNumber>
    </recommendedName>
</protein>
<dbReference type="InterPro" id="IPR019178">
    <property type="entry name" value="PtdIns-P2-Ptase"/>
</dbReference>
<comment type="catalytic activity">
    <reaction evidence="1 11">
        <text>a 1,2-diacyl-sn-glycero-3-phospho-(1D-myo-inositol-4,5-bisphosphate) + H2O = a 1,2-diacyl-sn-glycero-3-phospho-(1D-myo-inositol-5-phosphate) + phosphate</text>
        <dbReference type="Rhea" id="RHEA:25674"/>
        <dbReference type="ChEBI" id="CHEBI:15377"/>
        <dbReference type="ChEBI" id="CHEBI:43474"/>
        <dbReference type="ChEBI" id="CHEBI:57795"/>
        <dbReference type="ChEBI" id="CHEBI:58456"/>
        <dbReference type="EC" id="3.1.3.78"/>
    </reaction>
</comment>
<dbReference type="EC" id="3.1.3.78" evidence="4 11"/>
<evidence type="ECO:0000256" key="5">
    <source>
        <dbReference type="ARBA" id="ARBA00022692"/>
    </source>
</evidence>
<evidence type="ECO:0000256" key="11">
    <source>
        <dbReference type="RuleBase" id="RU365008"/>
    </source>
</evidence>
<keyword evidence="10 11" id="KW-0458">Lysosome</keyword>
<accession>A0A6G1S6B4</accession>
<evidence type="ECO:0000256" key="6">
    <source>
        <dbReference type="ARBA" id="ARBA00022753"/>
    </source>
</evidence>
<evidence type="ECO:0000256" key="4">
    <source>
        <dbReference type="ARBA" id="ARBA00012936"/>
    </source>
</evidence>
<evidence type="ECO:0000256" key="8">
    <source>
        <dbReference type="ARBA" id="ARBA00022989"/>
    </source>
</evidence>
<evidence type="ECO:0000256" key="3">
    <source>
        <dbReference type="ARBA" id="ARBA00004155"/>
    </source>
</evidence>
<keyword evidence="8 11" id="KW-1133">Transmembrane helix</keyword>
<keyword evidence="7 11" id="KW-0378">Hydrolase</keyword>
<keyword evidence="9 11" id="KW-0472">Membrane</keyword>
<name>A0A6G1S6B4_9ACAR</name>
<dbReference type="GO" id="GO:0005886">
    <property type="term" value="C:plasma membrane"/>
    <property type="evidence" value="ECO:0007669"/>
    <property type="project" value="TreeGrafter"/>
</dbReference>
<keyword evidence="6 11" id="KW-0967">Endosome</keyword>
<evidence type="ECO:0000256" key="7">
    <source>
        <dbReference type="ARBA" id="ARBA00022801"/>
    </source>
</evidence>
<organism evidence="12">
    <name type="scientific">Aceria tosichella</name>
    <name type="common">wheat curl mite</name>
    <dbReference type="NCBI Taxonomy" id="561515"/>
    <lineage>
        <taxon>Eukaryota</taxon>
        <taxon>Metazoa</taxon>
        <taxon>Ecdysozoa</taxon>
        <taxon>Arthropoda</taxon>
        <taxon>Chelicerata</taxon>
        <taxon>Arachnida</taxon>
        <taxon>Acari</taxon>
        <taxon>Acariformes</taxon>
        <taxon>Trombidiformes</taxon>
        <taxon>Prostigmata</taxon>
        <taxon>Eupodina</taxon>
        <taxon>Eriophyoidea</taxon>
        <taxon>Eriophyidae</taxon>
        <taxon>Eriophyinae</taxon>
        <taxon>Aceriini</taxon>
        <taxon>Aceria</taxon>
    </lineage>
</organism>
<feature type="transmembrane region" description="Helical" evidence="11">
    <location>
        <begin position="152"/>
        <end position="172"/>
    </location>
</feature>
<dbReference type="GO" id="GO:0034597">
    <property type="term" value="F:phosphatidylinositol-4,5-bisphosphate 4-phosphatase activity"/>
    <property type="evidence" value="ECO:0007669"/>
    <property type="project" value="UniProtKB-EC"/>
</dbReference>
<dbReference type="AlphaFoldDB" id="A0A6G1S6B4"/>
<comment type="function">
    <text evidence="11">Catalyzes the hydrolysis of phosphatidylinositol-4,5-bisphosphate (PtdIns-4,5-P2) to phosphatidylinositol-4-phosphate (PtdIns-4-P).</text>
</comment>
<proteinExistence type="predicted"/>